<keyword evidence="5" id="KW-1185">Reference proteome</keyword>
<dbReference type="GO" id="GO:0005886">
    <property type="term" value="C:plasma membrane"/>
    <property type="evidence" value="ECO:0007669"/>
    <property type="project" value="UniProtKB-SubCell"/>
</dbReference>
<dbReference type="Gene3D" id="2.20.200.10">
    <property type="entry name" value="Outer membrane efflux proteins (OEP)"/>
    <property type="match status" value="1"/>
</dbReference>
<gene>
    <name evidence="4" type="ORF">NX02_09545</name>
</gene>
<dbReference type="PANTHER" id="PTHR30203:SF32">
    <property type="entry name" value="CATION EFFLUX SYSTEM PROTEIN CUSC"/>
    <property type="match status" value="1"/>
</dbReference>
<dbReference type="PROSITE" id="PS51257">
    <property type="entry name" value="PROKAR_LIPOPROTEIN"/>
    <property type="match status" value="1"/>
</dbReference>
<dbReference type="GO" id="GO:0015562">
    <property type="term" value="F:efflux transmembrane transporter activity"/>
    <property type="evidence" value="ECO:0007669"/>
    <property type="project" value="InterPro"/>
</dbReference>
<dbReference type="InterPro" id="IPR010131">
    <property type="entry name" value="MdtP/NodT-like"/>
</dbReference>
<feature type="chain" id="PRO_5001444125" description="RND transporter" evidence="2">
    <location>
        <begin position="33"/>
        <end position="507"/>
    </location>
</feature>
<evidence type="ECO:0000313" key="5">
    <source>
        <dbReference type="Proteomes" id="UP000018851"/>
    </source>
</evidence>
<protein>
    <recommendedName>
        <fullName evidence="6">RND transporter</fullName>
    </recommendedName>
</protein>
<dbReference type="EMBL" id="CP006644">
    <property type="protein sequence ID" value="AHE53630.1"/>
    <property type="molecule type" value="Genomic_DNA"/>
</dbReference>
<feature type="signal peptide" evidence="2">
    <location>
        <begin position="1"/>
        <end position="32"/>
    </location>
</feature>
<evidence type="ECO:0000256" key="1">
    <source>
        <dbReference type="ARBA" id="ARBA00007613"/>
    </source>
</evidence>
<dbReference type="Pfam" id="PF02321">
    <property type="entry name" value="OEP"/>
    <property type="match status" value="2"/>
</dbReference>
<feature type="compositionally biased region" description="Low complexity" evidence="3">
    <location>
        <begin position="491"/>
        <end position="507"/>
    </location>
</feature>
<comment type="subcellular location">
    <subcellularLocation>
        <location evidence="2">Cell membrane</location>
        <topology evidence="2">Lipid-anchor</topology>
    </subcellularLocation>
</comment>
<dbReference type="eggNOG" id="COG1538">
    <property type="taxonomic scope" value="Bacteria"/>
</dbReference>
<keyword evidence="2" id="KW-1134">Transmembrane beta strand</keyword>
<dbReference type="STRING" id="1123269.NX02_09545"/>
<reference evidence="4 5" key="1">
    <citation type="submission" date="2013-07" db="EMBL/GenBank/DDBJ databases">
        <title>Completed genome of Sphingomonas sanxanigenens NX02.</title>
        <authorList>
            <person name="Ma T."/>
            <person name="Huang H."/>
            <person name="Wu M."/>
            <person name="Li X."/>
            <person name="Li G."/>
        </authorList>
    </citation>
    <scope>NUCLEOTIDE SEQUENCE [LARGE SCALE GENOMIC DNA]</scope>
    <source>
        <strain evidence="4 5">NX02</strain>
    </source>
</reference>
<dbReference type="InterPro" id="IPR003423">
    <property type="entry name" value="OMP_efflux"/>
</dbReference>
<dbReference type="Proteomes" id="UP000018851">
    <property type="component" value="Chromosome"/>
</dbReference>
<dbReference type="AlphaFoldDB" id="W0AD75"/>
<name>W0AD75_9SPHN</name>
<dbReference type="SUPFAM" id="SSF56954">
    <property type="entry name" value="Outer membrane efflux proteins (OEP)"/>
    <property type="match status" value="1"/>
</dbReference>
<keyword evidence="2" id="KW-0449">Lipoprotein</keyword>
<dbReference type="Gene3D" id="1.20.1600.10">
    <property type="entry name" value="Outer membrane efflux proteins (OEP)"/>
    <property type="match status" value="1"/>
</dbReference>
<evidence type="ECO:0008006" key="6">
    <source>
        <dbReference type="Google" id="ProtNLM"/>
    </source>
</evidence>
<comment type="similarity">
    <text evidence="1 2">Belongs to the outer membrane factor (OMF) (TC 1.B.17) family.</text>
</comment>
<keyword evidence="2" id="KW-0812">Transmembrane</keyword>
<feature type="region of interest" description="Disordered" evidence="3">
    <location>
        <begin position="488"/>
        <end position="507"/>
    </location>
</feature>
<dbReference type="PATRIC" id="fig|1123269.5.peg.1863"/>
<sequence length="507" mass="53176">MTMHIRNDTIHRLLQRLTLGSAVLALAACASAPPLSPSSARITAPQRLDAPAANEASEGNLDRWWTLWKDPYLDALVDRALASNADVRVAEAHVRAARALVSVAESALYPSIAASGAAWVNAGDTDIDTALGSVLQPYTSGKTGTGYLIGLGAQWEPDIFGGRHADVDTAHALAESTASLADGVRLVVIGDVVENYQQWAGLQRRLALLGESIAVARRLTDYASARQRTGQATAMDVAKAQGALASLEASRPPIMSLIDARQRRLAVLAGDLPEQLPKMPTGLQIAVPPPPSGQFPSTILGRRPDVRARMLIVEARAARLKSLQADLMPRFGISFMGQNGQIGLSGLPGFGGSLGLVSVKASVPIFTGGLLRGRIAAGNAELAAALAAQDRAMLNALEEVETAYGFRAGLDQRLSGLDHARDLSENRAELAASFYKAGRVPLGDVLQARLDALSDLDRMEQARIAQGTATVQLYRAVAGGWGAGASPIAMSGADSSQQHDSSGSSPQ</sequence>
<dbReference type="HOGENOM" id="CLU_012817_13_0_5"/>
<dbReference type="PANTHER" id="PTHR30203">
    <property type="entry name" value="OUTER MEMBRANE CATION EFFLUX PROTEIN"/>
    <property type="match status" value="1"/>
</dbReference>
<evidence type="ECO:0000313" key="4">
    <source>
        <dbReference type="EMBL" id="AHE53630.1"/>
    </source>
</evidence>
<keyword evidence="2" id="KW-0472">Membrane</keyword>
<keyword evidence="2" id="KW-0732">Signal</keyword>
<dbReference type="NCBIfam" id="TIGR01845">
    <property type="entry name" value="outer_NodT"/>
    <property type="match status" value="1"/>
</dbReference>
<proteinExistence type="inferred from homology"/>
<accession>W0AD75</accession>
<keyword evidence="2" id="KW-0564">Palmitate</keyword>
<dbReference type="KEGG" id="ssan:NX02_09545"/>
<evidence type="ECO:0000256" key="2">
    <source>
        <dbReference type="RuleBase" id="RU362097"/>
    </source>
</evidence>
<organism evidence="4 5">
    <name type="scientific">Sphingomonas sanxanigenens DSM 19645 = NX02</name>
    <dbReference type="NCBI Taxonomy" id="1123269"/>
    <lineage>
        <taxon>Bacteria</taxon>
        <taxon>Pseudomonadati</taxon>
        <taxon>Pseudomonadota</taxon>
        <taxon>Alphaproteobacteria</taxon>
        <taxon>Sphingomonadales</taxon>
        <taxon>Sphingomonadaceae</taxon>
        <taxon>Sphingomonas</taxon>
    </lineage>
</organism>
<evidence type="ECO:0000256" key="3">
    <source>
        <dbReference type="SAM" id="MobiDB-lite"/>
    </source>
</evidence>